<proteinExistence type="predicted"/>
<name>A0A426ZIW2_ENSVE</name>
<sequence>MEMSPEGDMVQRIVVEQFEAIQHTREKSPEGLDHTKRALIMKRAEKVKNAEANSKYQDKAEGQRPRNFKRPWLLIKIAESGDFELMQEYSTKE</sequence>
<dbReference type="EMBL" id="AMZH03006417">
    <property type="protein sequence ID" value="RRT63895.1"/>
    <property type="molecule type" value="Genomic_DNA"/>
</dbReference>
<dbReference type="Proteomes" id="UP000287651">
    <property type="component" value="Unassembled WGS sequence"/>
</dbReference>
<reference evidence="1 2" key="1">
    <citation type="journal article" date="2014" name="Agronomy (Basel)">
        <title>A Draft Genome Sequence for Ensete ventricosum, the Drought-Tolerant Tree Against Hunger.</title>
        <authorList>
            <person name="Harrison J."/>
            <person name="Moore K.A."/>
            <person name="Paszkiewicz K."/>
            <person name="Jones T."/>
            <person name="Grant M."/>
            <person name="Ambacheew D."/>
            <person name="Muzemil S."/>
            <person name="Studholme D.J."/>
        </authorList>
    </citation>
    <scope>NUCLEOTIDE SEQUENCE [LARGE SCALE GENOMIC DNA]</scope>
</reference>
<organism evidence="1 2">
    <name type="scientific">Ensete ventricosum</name>
    <name type="common">Abyssinian banana</name>
    <name type="synonym">Musa ensete</name>
    <dbReference type="NCBI Taxonomy" id="4639"/>
    <lineage>
        <taxon>Eukaryota</taxon>
        <taxon>Viridiplantae</taxon>
        <taxon>Streptophyta</taxon>
        <taxon>Embryophyta</taxon>
        <taxon>Tracheophyta</taxon>
        <taxon>Spermatophyta</taxon>
        <taxon>Magnoliopsida</taxon>
        <taxon>Liliopsida</taxon>
        <taxon>Zingiberales</taxon>
        <taxon>Musaceae</taxon>
        <taxon>Ensete</taxon>
    </lineage>
</organism>
<evidence type="ECO:0000313" key="1">
    <source>
        <dbReference type="EMBL" id="RRT63895.1"/>
    </source>
</evidence>
<dbReference type="AlphaFoldDB" id="A0A426ZIW2"/>
<protein>
    <submittedName>
        <fullName evidence="1">Uncharacterized protein</fullName>
    </submittedName>
</protein>
<gene>
    <name evidence="1" type="ORF">B296_00036695</name>
</gene>
<evidence type="ECO:0000313" key="2">
    <source>
        <dbReference type="Proteomes" id="UP000287651"/>
    </source>
</evidence>
<accession>A0A426ZIW2</accession>
<comment type="caution">
    <text evidence="1">The sequence shown here is derived from an EMBL/GenBank/DDBJ whole genome shotgun (WGS) entry which is preliminary data.</text>
</comment>